<evidence type="ECO:0000256" key="5">
    <source>
        <dbReference type="PIRNR" id="PIRNR038994"/>
    </source>
</evidence>
<dbReference type="PIRSF" id="PIRSF038994">
    <property type="entry name" value="NagA"/>
    <property type="match status" value="1"/>
</dbReference>
<dbReference type="CDD" id="cd00854">
    <property type="entry name" value="NagA"/>
    <property type="match status" value="1"/>
</dbReference>
<feature type="domain" description="Amidohydrolase-related" evidence="6">
    <location>
        <begin position="51"/>
        <end position="382"/>
    </location>
</feature>
<dbReference type="InterPro" id="IPR006680">
    <property type="entry name" value="Amidohydro-rel"/>
</dbReference>
<dbReference type="NCBIfam" id="TIGR00221">
    <property type="entry name" value="nagA"/>
    <property type="match status" value="1"/>
</dbReference>
<accession>A0ABS9GYE8</accession>
<protein>
    <submittedName>
        <fullName evidence="7">N-acetylglucosamine-6-phosphate deacetylase</fullName>
        <ecNumber evidence="7">3.5.1.25</ecNumber>
    </submittedName>
</protein>
<keyword evidence="2" id="KW-0479">Metal-binding</keyword>
<evidence type="ECO:0000313" key="7">
    <source>
        <dbReference type="EMBL" id="MCF6137773.1"/>
    </source>
</evidence>
<name>A0ABS9GYE8_9BACL</name>
<comment type="caution">
    <text evidence="7">The sequence shown here is derived from an EMBL/GenBank/DDBJ whole genome shotgun (WGS) entry which is preliminary data.</text>
</comment>
<dbReference type="Pfam" id="PF01979">
    <property type="entry name" value="Amidohydro_1"/>
    <property type="match status" value="1"/>
</dbReference>
<dbReference type="RefSeq" id="WP_236333641.1">
    <property type="nucleotide sequence ID" value="NZ_JAKIJS010000001.1"/>
</dbReference>
<dbReference type="PANTHER" id="PTHR11113:SF14">
    <property type="entry name" value="N-ACETYLGLUCOSAMINE-6-PHOSPHATE DEACETYLASE"/>
    <property type="match status" value="1"/>
</dbReference>
<dbReference type="EC" id="3.5.1.25" evidence="7"/>
<dbReference type="EMBL" id="JAKIJS010000001">
    <property type="protein sequence ID" value="MCF6137773.1"/>
    <property type="molecule type" value="Genomic_DNA"/>
</dbReference>
<evidence type="ECO:0000313" key="8">
    <source>
        <dbReference type="Proteomes" id="UP001649381"/>
    </source>
</evidence>
<evidence type="ECO:0000256" key="2">
    <source>
        <dbReference type="ARBA" id="ARBA00022723"/>
    </source>
</evidence>
<dbReference type="InterPro" id="IPR011059">
    <property type="entry name" value="Metal-dep_hydrolase_composite"/>
</dbReference>
<dbReference type="SUPFAM" id="SSF51338">
    <property type="entry name" value="Composite domain of metallo-dependent hydrolases"/>
    <property type="match status" value="1"/>
</dbReference>
<evidence type="ECO:0000256" key="3">
    <source>
        <dbReference type="ARBA" id="ARBA00022801"/>
    </source>
</evidence>
<dbReference type="SUPFAM" id="SSF51556">
    <property type="entry name" value="Metallo-dependent hydrolases"/>
    <property type="match status" value="1"/>
</dbReference>
<keyword evidence="8" id="KW-1185">Reference proteome</keyword>
<reference evidence="7 8" key="1">
    <citation type="submission" date="2022-01" db="EMBL/GenBank/DDBJ databases">
        <title>Alkalihalobacillus sp. EGI L200015, a novel bacterium isolated from a salt lake sediment.</title>
        <authorList>
            <person name="Gao L."/>
            <person name="Fang B.-Z."/>
            <person name="Li W.-J."/>
        </authorList>
    </citation>
    <scope>NUCLEOTIDE SEQUENCE [LARGE SCALE GENOMIC DNA]</scope>
    <source>
        <strain evidence="7 8">KCTC 12718</strain>
    </source>
</reference>
<dbReference type="InterPro" id="IPR032466">
    <property type="entry name" value="Metal_Hydrolase"/>
</dbReference>
<dbReference type="Gene3D" id="3.20.20.140">
    <property type="entry name" value="Metal-dependent hydrolases"/>
    <property type="match status" value="1"/>
</dbReference>
<sequence>MSTHSIVGGRVFVGESGFQQLNIHIEGEQITDLTNDFRDNSSTIKLDDDDIVLPGRIDGHIHGAAGFDVMDATIEAIEGIASALVKEGTTSFLPTTMTAGQEKIENALQTINDYQQFHNNREKAEVIGIHLEGPFISTNKIGAQNPKYIQMPNFELFQKWYQISGSNIKVVTLAPEIKGATSFIKHLTKNGVVVSIGHSNATYAQVKAALSAGASQFTHLYNAMRPLHHREPGVVGGAFLNQDALAELIVDGLHCAPEMVKLAFDIKGKQGLMLITDAMRAKCLGNGTYELGGLEVYVQEGKATLKDGTLAGSILTMQDACWNMMNYTNANIDDLVFMNSINPAKQYGVYNRKGSINIGKDADLIILDSNYELKMTICRGEIAYEKRC</sequence>
<keyword evidence="3 5" id="KW-0378">Hydrolase</keyword>
<keyword evidence="4 5" id="KW-0119">Carbohydrate metabolism</keyword>
<gene>
    <name evidence="7" type="primary">nagA</name>
    <name evidence="7" type="ORF">L2716_08525</name>
</gene>
<evidence type="ECO:0000256" key="1">
    <source>
        <dbReference type="ARBA" id="ARBA00010716"/>
    </source>
</evidence>
<evidence type="ECO:0000259" key="6">
    <source>
        <dbReference type="Pfam" id="PF01979"/>
    </source>
</evidence>
<dbReference type="Proteomes" id="UP001649381">
    <property type="component" value="Unassembled WGS sequence"/>
</dbReference>
<proteinExistence type="inferred from homology"/>
<comment type="similarity">
    <text evidence="1 5">Belongs to the metallo-dependent hydrolases superfamily. NagA family.</text>
</comment>
<evidence type="ECO:0000256" key="4">
    <source>
        <dbReference type="ARBA" id="ARBA00023277"/>
    </source>
</evidence>
<dbReference type="Gene3D" id="2.30.40.10">
    <property type="entry name" value="Urease, subunit C, domain 1"/>
    <property type="match status" value="1"/>
</dbReference>
<dbReference type="GO" id="GO:0008448">
    <property type="term" value="F:N-acetylglucosamine-6-phosphate deacetylase activity"/>
    <property type="evidence" value="ECO:0007669"/>
    <property type="project" value="UniProtKB-EC"/>
</dbReference>
<dbReference type="PANTHER" id="PTHR11113">
    <property type="entry name" value="N-ACETYLGLUCOSAMINE-6-PHOSPHATE DEACETYLASE"/>
    <property type="match status" value="1"/>
</dbReference>
<organism evidence="7 8">
    <name type="scientific">Pseudalkalibacillus berkeleyi</name>
    <dbReference type="NCBI Taxonomy" id="1069813"/>
    <lineage>
        <taxon>Bacteria</taxon>
        <taxon>Bacillati</taxon>
        <taxon>Bacillota</taxon>
        <taxon>Bacilli</taxon>
        <taxon>Bacillales</taxon>
        <taxon>Fictibacillaceae</taxon>
        <taxon>Pseudalkalibacillus</taxon>
    </lineage>
</organism>
<dbReference type="InterPro" id="IPR003764">
    <property type="entry name" value="GlcNAc_6-P_deAcase"/>
</dbReference>